<proteinExistence type="predicted"/>
<gene>
    <name evidence="1" type="primary">BnaA04g18700D</name>
    <name evidence="1" type="ORF">GSBRNA2T00006411001</name>
</gene>
<dbReference type="Proteomes" id="UP000028999">
    <property type="component" value="Unassembled WGS sequence"/>
</dbReference>
<evidence type="ECO:0000313" key="1">
    <source>
        <dbReference type="EMBL" id="CDY19130.1"/>
    </source>
</evidence>
<reference evidence="1 2" key="1">
    <citation type="journal article" date="2014" name="Science">
        <title>Plant genetics. Early allopolyploid evolution in the post-Neolithic Brassica napus oilseed genome.</title>
        <authorList>
            <person name="Chalhoub B."/>
            <person name="Denoeud F."/>
            <person name="Liu S."/>
            <person name="Parkin I.A."/>
            <person name="Tang H."/>
            <person name="Wang X."/>
            <person name="Chiquet J."/>
            <person name="Belcram H."/>
            <person name="Tong C."/>
            <person name="Samans B."/>
            <person name="Correa M."/>
            <person name="Da Silva C."/>
            <person name="Just J."/>
            <person name="Falentin C."/>
            <person name="Koh C.S."/>
            <person name="Le Clainche I."/>
            <person name="Bernard M."/>
            <person name="Bento P."/>
            <person name="Noel B."/>
            <person name="Labadie K."/>
            <person name="Alberti A."/>
            <person name="Charles M."/>
            <person name="Arnaud D."/>
            <person name="Guo H."/>
            <person name="Daviaud C."/>
            <person name="Alamery S."/>
            <person name="Jabbari K."/>
            <person name="Zhao M."/>
            <person name="Edger P.P."/>
            <person name="Chelaifa H."/>
            <person name="Tack D."/>
            <person name="Lassalle G."/>
            <person name="Mestiri I."/>
            <person name="Schnel N."/>
            <person name="Le Paslier M.C."/>
            <person name="Fan G."/>
            <person name="Renault V."/>
            <person name="Bayer P.E."/>
            <person name="Golicz A.A."/>
            <person name="Manoli S."/>
            <person name="Lee T.H."/>
            <person name="Thi V.H."/>
            <person name="Chalabi S."/>
            <person name="Hu Q."/>
            <person name="Fan C."/>
            <person name="Tollenaere R."/>
            <person name="Lu Y."/>
            <person name="Battail C."/>
            <person name="Shen J."/>
            <person name="Sidebottom C.H."/>
            <person name="Wang X."/>
            <person name="Canaguier A."/>
            <person name="Chauveau A."/>
            <person name="Berard A."/>
            <person name="Deniot G."/>
            <person name="Guan M."/>
            <person name="Liu Z."/>
            <person name="Sun F."/>
            <person name="Lim Y.P."/>
            <person name="Lyons E."/>
            <person name="Town C.D."/>
            <person name="Bancroft I."/>
            <person name="Wang X."/>
            <person name="Meng J."/>
            <person name="Ma J."/>
            <person name="Pires J.C."/>
            <person name="King G.J."/>
            <person name="Brunel D."/>
            <person name="Delourme R."/>
            <person name="Renard M."/>
            <person name="Aury J.M."/>
            <person name="Adams K.L."/>
            <person name="Batley J."/>
            <person name="Snowdon R.J."/>
            <person name="Tost J."/>
            <person name="Edwards D."/>
            <person name="Zhou Y."/>
            <person name="Hua W."/>
            <person name="Sharpe A.G."/>
            <person name="Paterson A.H."/>
            <person name="Guan C."/>
            <person name="Wincker P."/>
        </authorList>
    </citation>
    <scope>NUCLEOTIDE SEQUENCE [LARGE SCALE GENOMIC DNA]</scope>
    <source>
        <strain evidence="2">cv. Darmor-bzh</strain>
    </source>
</reference>
<dbReference type="EMBL" id="LK032092">
    <property type="protein sequence ID" value="CDY19130.1"/>
    <property type="molecule type" value="Genomic_DNA"/>
</dbReference>
<organism evidence="1 2">
    <name type="scientific">Brassica napus</name>
    <name type="common">Rape</name>
    <dbReference type="NCBI Taxonomy" id="3708"/>
    <lineage>
        <taxon>Eukaryota</taxon>
        <taxon>Viridiplantae</taxon>
        <taxon>Streptophyta</taxon>
        <taxon>Embryophyta</taxon>
        <taxon>Tracheophyta</taxon>
        <taxon>Spermatophyta</taxon>
        <taxon>Magnoliopsida</taxon>
        <taxon>eudicotyledons</taxon>
        <taxon>Gunneridae</taxon>
        <taxon>Pentapetalae</taxon>
        <taxon>rosids</taxon>
        <taxon>malvids</taxon>
        <taxon>Brassicales</taxon>
        <taxon>Brassicaceae</taxon>
        <taxon>Brassiceae</taxon>
        <taxon>Brassica</taxon>
    </lineage>
</organism>
<evidence type="ECO:0000313" key="2">
    <source>
        <dbReference type="Proteomes" id="UP000028999"/>
    </source>
</evidence>
<sequence>MNLRRSHAWFFC</sequence>
<protein>
    <submittedName>
        <fullName evidence="1">BnaA04g18700D protein</fullName>
    </submittedName>
</protein>
<accession>A0A078FXL8</accession>
<dbReference type="PaxDb" id="3708-A0A078FXL8"/>
<name>A0A078FXL8_BRANA</name>
<keyword evidence="2" id="KW-1185">Reference proteome</keyword>